<keyword evidence="8" id="KW-1185">Reference proteome</keyword>
<feature type="binding site" evidence="4">
    <location>
        <position position="269"/>
    </location>
    <ligand>
        <name>Zn(2+)</name>
        <dbReference type="ChEBI" id="CHEBI:29105"/>
    </ligand>
</feature>
<dbReference type="GO" id="GO:0036055">
    <property type="term" value="F:protein-succinyllysine desuccinylase activity"/>
    <property type="evidence" value="ECO:0007669"/>
    <property type="project" value="InterPro"/>
</dbReference>
<dbReference type="CDD" id="cd01412">
    <property type="entry name" value="SIRT5_Af1_CobB"/>
    <property type="match status" value="1"/>
</dbReference>
<dbReference type="GO" id="GO:0017136">
    <property type="term" value="F:histone deacetylase activity, NAD-dependent"/>
    <property type="evidence" value="ECO:0007669"/>
    <property type="project" value="TreeGrafter"/>
</dbReference>
<reference evidence="7" key="1">
    <citation type="submission" date="2022-11" db="EMBL/GenBank/DDBJ databases">
        <authorList>
            <person name="Petersen C."/>
        </authorList>
    </citation>
    <scope>NUCLEOTIDE SEQUENCE</scope>
    <source>
        <strain evidence="7">IBT 21917</strain>
    </source>
</reference>
<dbReference type="InterPro" id="IPR003000">
    <property type="entry name" value="Sirtuin"/>
</dbReference>
<dbReference type="InterPro" id="IPR026591">
    <property type="entry name" value="Sirtuin_cat_small_dom_sf"/>
</dbReference>
<dbReference type="PANTHER" id="PTHR11085:SF10">
    <property type="entry name" value="NAD-DEPENDENT PROTEIN DEACYLASE SIRTUIN-5, MITOCHONDRIAL-RELATED"/>
    <property type="match status" value="1"/>
</dbReference>
<comment type="similarity">
    <text evidence="1">Belongs to the sirtuin family. Class I subfamily.</text>
</comment>
<dbReference type="EMBL" id="JAPQKO010000003">
    <property type="protein sequence ID" value="KAJ5173339.1"/>
    <property type="molecule type" value="Genomic_DNA"/>
</dbReference>
<dbReference type="Gene3D" id="3.30.1600.10">
    <property type="entry name" value="SIR2/SIRT2 'Small Domain"/>
    <property type="match status" value="2"/>
</dbReference>
<dbReference type="Pfam" id="PF02146">
    <property type="entry name" value="SIR2"/>
    <property type="match status" value="2"/>
</dbReference>
<feature type="domain" description="Deacetylase sirtuin-type" evidence="6">
    <location>
        <begin position="8"/>
        <end position="370"/>
    </location>
</feature>
<dbReference type="GO" id="GO:0005634">
    <property type="term" value="C:nucleus"/>
    <property type="evidence" value="ECO:0007669"/>
    <property type="project" value="TreeGrafter"/>
</dbReference>
<dbReference type="AlphaFoldDB" id="A0A9W9IAD3"/>
<dbReference type="OrthoDB" id="424302at2759"/>
<evidence type="ECO:0000256" key="5">
    <source>
        <dbReference type="SAM" id="MobiDB-lite"/>
    </source>
</evidence>
<dbReference type="GO" id="GO:0036054">
    <property type="term" value="F:protein-malonyllysine demalonylase activity"/>
    <property type="evidence" value="ECO:0007669"/>
    <property type="project" value="InterPro"/>
</dbReference>
<evidence type="ECO:0000313" key="7">
    <source>
        <dbReference type="EMBL" id="KAJ5173339.1"/>
    </source>
</evidence>
<evidence type="ECO:0000256" key="3">
    <source>
        <dbReference type="ARBA" id="ARBA00023027"/>
    </source>
</evidence>
<dbReference type="GO" id="GO:0070403">
    <property type="term" value="F:NAD+ binding"/>
    <property type="evidence" value="ECO:0007669"/>
    <property type="project" value="InterPro"/>
</dbReference>
<dbReference type="PANTHER" id="PTHR11085">
    <property type="entry name" value="NAD-DEPENDENT PROTEIN DEACYLASE SIRTUIN-5, MITOCHONDRIAL-RELATED"/>
    <property type="match status" value="1"/>
</dbReference>
<dbReference type="GO" id="GO:0046872">
    <property type="term" value="F:metal ion binding"/>
    <property type="evidence" value="ECO:0007669"/>
    <property type="project" value="UniProtKB-KW"/>
</dbReference>
<evidence type="ECO:0000256" key="4">
    <source>
        <dbReference type="PROSITE-ProRule" id="PRU00236"/>
    </source>
</evidence>
<feature type="compositionally biased region" description="Basic and acidic residues" evidence="5">
    <location>
        <begin position="198"/>
        <end position="214"/>
    </location>
</feature>
<dbReference type="PROSITE" id="PS50305">
    <property type="entry name" value="SIRTUIN"/>
    <property type="match status" value="1"/>
</dbReference>
<keyword evidence="4" id="KW-0862">Zinc</keyword>
<feature type="active site" description="Proton acceptor" evidence="4">
    <location>
        <position position="134"/>
    </location>
</feature>
<dbReference type="InterPro" id="IPR027546">
    <property type="entry name" value="Sirtuin_class_III"/>
</dbReference>
<dbReference type="InterPro" id="IPR029035">
    <property type="entry name" value="DHS-like_NAD/FAD-binding_dom"/>
</dbReference>
<keyword evidence="3" id="KW-0520">NAD</keyword>
<name>A0A9W9IAD3_9EURO</name>
<evidence type="ECO:0000259" key="6">
    <source>
        <dbReference type="PROSITE" id="PS50305"/>
    </source>
</evidence>
<keyword evidence="4" id="KW-0479">Metal-binding</keyword>
<feature type="region of interest" description="Disordered" evidence="5">
    <location>
        <begin position="163"/>
        <end position="235"/>
    </location>
</feature>
<protein>
    <submittedName>
        <fullName evidence="7">SIR2 family histone deacetylase</fullName>
    </submittedName>
</protein>
<feature type="binding site" evidence="4">
    <location>
        <position position="142"/>
    </location>
    <ligand>
        <name>Zn(2+)</name>
        <dbReference type="ChEBI" id="CHEBI:29105"/>
    </ligand>
</feature>
<evidence type="ECO:0000256" key="2">
    <source>
        <dbReference type="ARBA" id="ARBA00022679"/>
    </source>
</evidence>
<proteinExistence type="inferred from homology"/>
<accession>A0A9W9IAD3</accession>
<dbReference type="InterPro" id="IPR050134">
    <property type="entry name" value="NAD-dep_sirtuin_deacylases"/>
</dbReference>
<dbReference type="InterPro" id="IPR026590">
    <property type="entry name" value="Ssirtuin_cat_dom"/>
</dbReference>
<dbReference type="Gene3D" id="3.40.50.1220">
    <property type="entry name" value="TPP-binding domain"/>
    <property type="match status" value="2"/>
</dbReference>
<dbReference type="Proteomes" id="UP001146351">
    <property type="component" value="Unassembled WGS sequence"/>
</dbReference>
<feature type="binding site" evidence="4">
    <location>
        <position position="266"/>
    </location>
    <ligand>
        <name>Zn(2+)</name>
        <dbReference type="ChEBI" id="CHEBI:29105"/>
    </ligand>
</feature>
<keyword evidence="2" id="KW-0808">Transferase</keyword>
<evidence type="ECO:0000313" key="8">
    <source>
        <dbReference type="Proteomes" id="UP001146351"/>
    </source>
</evidence>
<gene>
    <name evidence="7" type="ORF">N7492_005932</name>
</gene>
<reference evidence="7" key="2">
    <citation type="journal article" date="2023" name="IMA Fungus">
        <title>Comparative genomic study of the Penicillium genus elucidates a diverse pangenome and 15 lateral gene transfer events.</title>
        <authorList>
            <person name="Petersen C."/>
            <person name="Sorensen T."/>
            <person name="Nielsen M.R."/>
            <person name="Sondergaard T.E."/>
            <person name="Sorensen J.L."/>
            <person name="Fitzpatrick D.A."/>
            <person name="Frisvad J.C."/>
            <person name="Nielsen K.L."/>
        </authorList>
    </citation>
    <scope>NUCLEOTIDE SEQUENCE</scope>
    <source>
        <strain evidence="7">IBT 21917</strain>
    </source>
</reference>
<feature type="compositionally biased region" description="Acidic residues" evidence="5">
    <location>
        <begin position="219"/>
        <end position="230"/>
    </location>
</feature>
<comment type="caution">
    <text evidence="7">The sequence shown here is derived from an EMBL/GenBank/DDBJ whole genome shotgun (WGS) entry which is preliminary data.</text>
</comment>
<feature type="binding site" evidence="4">
    <location>
        <position position="147"/>
    </location>
    <ligand>
        <name>Zn(2+)</name>
        <dbReference type="ChEBI" id="CHEBI:29105"/>
    </ligand>
</feature>
<dbReference type="SUPFAM" id="SSF52467">
    <property type="entry name" value="DHS-like NAD/FAD-binding domain"/>
    <property type="match status" value="1"/>
</dbReference>
<evidence type="ECO:0000256" key="1">
    <source>
        <dbReference type="ARBA" id="ARBA00006924"/>
    </source>
</evidence>
<sequence length="371" mass="39713">MASSAKSAIMCEISAADLKSFQKHLKCSKRILVLLGAGLSASSGLPTFRGAGGLWRLYDATSLATPGAFNANPGLVWQFYGYRRHMALQANPNRAHLALAEMARRNKDFITLSQNVDGLSQRAEHPPEQLHLLHGSLFNIKCSRSTCDYTRDDDFTDPIVPALAIPQLGPSPSATGEEASELMKQAIQRKATASPDEASGKDDISTETPPKDTPSDGESSWEDVSSDEDSSAGRGALAVGLSSGKVDISDARVAIPDIDPKDLPQCPKCHGLLRPGVVWFGEALPVDTLDAVEEWIETASIDLMLVIGTSAFVTPAAGYIDTARDQGARIAVINMDPNDETRQGLGPDDWFFQGDAAVIVPELLKEIIGDI</sequence>
<organism evidence="7 8">
    <name type="scientific">Penicillium capsulatum</name>
    <dbReference type="NCBI Taxonomy" id="69766"/>
    <lineage>
        <taxon>Eukaryota</taxon>
        <taxon>Fungi</taxon>
        <taxon>Dikarya</taxon>
        <taxon>Ascomycota</taxon>
        <taxon>Pezizomycotina</taxon>
        <taxon>Eurotiomycetes</taxon>
        <taxon>Eurotiomycetidae</taxon>
        <taxon>Eurotiales</taxon>
        <taxon>Aspergillaceae</taxon>
        <taxon>Penicillium</taxon>
    </lineage>
</organism>